<keyword evidence="1" id="KW-0472">Membrane</keyword>
<keyword evidence="3" id="KW-1185">Reference proteome</keyword>
<name>A0A0S3R3F2_PHAAN</name>
<evidence type="ECO:0000313" key="2">
    <source>
        <dbReference type="EMBL" id="BAT75188.1"/>
    </source>
</evidence>
<dbReference type="Proteomes" id="UP000291084">
    <property type="component" value="Chromosome 1"/>
</dbReference>
<reference evidence="2 3" key="1">
    <citation type="journal article" date="2015" name="Sci. Rep.">
        <title>The power of single molecule real-time sequencing technology in the de novo assembly of a eukaryotic genome.</title>
        <authorList>
            <person name="Sakai H."/>
            <person name="Naito K."/>
            <person name="Ogiso-Tanaka E."/>
            <person name="Takahashi Y."/>
            <person name="Iseki K."/>
            <person name="Muto C."/>
            <person name="Satou K."/>
            <person name="Teruya K."/>
            <person name="Shiroma A."/>
            <person name="Shimoji M."/>
            <person name="Hirano T."/>
            <person name="Itoh T."/>
            <person name="Kaga A."/>
            <person name="Tomooka N."/>
        </authorList>
    </citation>
    <scope>NUCLEOTIDE SEQUENCE [LARGE SCALE GENOMIC DNA]</scope>
    <source>
        <strain evidence="3">cv. Shumari</strain>
    </source>
</reference>
<proteinExistence type="predicted"/>
<sequence>MNNKDGKPVTQTDKGRIVPMAVIFVVLCGCSFYMGIIFCSEKGSFESIYSQKSVESSKESSSSLQIKYISFPECSADYQDYTPCTDPRRWRKFGSYR</sequence>
<organism evidence="2 3">
    <name type="scientific">Vigna angularis var. angularis</name>
    <dbReference type="NCBI Taxonomy" id="157739"/>
    <lineage>
        <taxon>Eukaryota</taxon>
        <taxon>Viridiplantae</taxon>
        <taxon>Streptophyta</taxon>
        <taxon>Embryophyta</taxon>
        <taxon>Tracheophyta</taxon>
        <taxon>Spermatophyta</taxon>
        <taxon>Magnoliopsida</taxon>
        <taxon>eudicotyledons</taxon>
        <taxon>Gunneridae</taxon>
        <taxon>Pentapetalae</taxon>
        <taxon>rosids</taxon>
        <taxon>fabids</taxon>
        <taxon>Fabales</taxon>
        <taxon>Fabaceae</taxon>
        <taxon>Papilionoideae</taxon>
        <taxon>50 kb inversion clade</taxon>
        <taxon>NPAAA clade</taxon>
        <taxon>indigoferoid/millettioid clade</taxon>
        <taxon>Phaseoleae</taxon>
        <taxon>Vigna</taxon>
    </lineage>
</organism>
<feature type="non-terminal residue" evidence="2">
    <location>
        <position position="97"/>
    </location>
</feature>
<evidence type="ECO:0000313" key="3">
    <source>
        <dbReference type="Proteomes" id="UP000291084"/>
    </source>
</evidence>
<dbReference type="PROSITE" id="PS51257">
    <property type="entry name" value="PROKAR_LIPOPROTEIN"/>
    <property type="match status" value="1"/>
</dbReference>
<dbReference type="EMBL" id="AP015034">
    <property type="protein sequence ID" value="BAT75188.1"/>
    <property type="molecule type" value="Genomic_DNA"/>
</dbReference>
<accession>A0A0S3R3F2</accession>
<keyword evidence="1" id="KW-0812">Transmembrane</keyword>
<feature type="transmembrane region" description="Helical" evidence="1">
    <location>
        <begin position="20"/>
        <end position="39"/>
    </location>
</feature>
<protein>
    <submittedName>
        <fullName evidence="2">Uncharacterized protein</fullName>
    </submittedName>
</protein>
<keyword evidence="1" id="KW-1133">Transmembrane helix</keyword>
<gene>
    <name evidence="2" type="primary">Vigan.01G301100</name>
    <name evidence="2" type="ORF">VIGAN_01301100</name>
</gene>
<evidence type="ECO:0000256" key="1">
    <source>
        <dbReference type="SAM" id="Phobius"/>
    </source>
</evidence>
<dbReference type="AlphaFoldDB" id="A0A0S3R3F2"/>